<dbReference type="GO" id="GO:0032259">
    <property type="term" value="P:methylation"/>
    <property type="evidence" value="ECO:0007669"/>
    <property type="project" value="UniProtKB-KW"/>
</dbReference>
<dbReference type="InterPro" id="IPR000780">
    <property type="entry name" value="CheR_MeTrfase"/>
</dbReference>
<dbReference type="InterPro" id="IPR005467">
    <property type="entry name" value="His_kinase_dom"/>
</dbReference>
<dbReference type="PRINTS" id="PR00996">
    <property type="entry name" value="CHERMTFRASE"/>
</dbReference>
<dbReference type="GO" id="GO:0008984">
    <property type="term" value="F:protein-glutamate methylesterase activity"/>
    <property type="evidence" value="ECO:0007669"/>
    <property type="project" value="InterPro"/>
</dbReference>
<name>A0A3E0E3Y2_9FLAO</name>
<dbReference type="InterPro" id="IPR035909">
    <property type="entry name" value="CheB_C"/>
</dbReference>
<evidence type="ECO:0000313" key="5">
    <source>
        <dbReference type="EMBL" id="REG91646.1"/>
    </source>
</evidence>
<dbReference type="SUPFAM" id="SSF52738">
    <property type="entry name" value="Methylesterase CheB, C-terminal domain"/>
    <property type="match status" value="1"/>
</dbReference>
<keyword evidence="5" id="KW-0489">Methyltransferase</keyword>
<dbReference type="Gene3D" id="3.30.450.20">
    <property type="entry name" value="PAS domain"/>
    <property type="match status" value="1"/>
</dbReference>
<dbReference type="InterPro" id="IPR000673">
    <property type="entry name" value="Sig_transdc_resp-reg_Me-estase"/>
</dbReference>
<proteinExistence type="predicted"/>
<dbReference type="InterPro" id="IPR029063">
    <property type="entry name" value="SAM-dependent_MTases_sf"/>
</dbReference>
<dbReference type="SUPFAM" id="SSF53335">
    <property type="entry name" value="S-adenosyl-L-methionine-dependent methyltransferases"/>
    <property type="match status" value="1"/>
</dbReference>
<dbReference type="CDD" id="cd00075">
    <property type="entry name" value="HATPase"/>
    <property type="match status" value="1"/>
</dbReference>
<dbReference type="GO" id="GO:0006935">
    <property type="term" value="P:chemotaxis"/>
    <property type="evidence" value="ECO:0007669"/>
    <property type="project" value="InterPro"/>
</dbReference>
<dbReference type="Gene3D" id="3.40.50.180">
    <property type="entry name" value="Methylesterase CheB, C-terminal domain"/>
    <property type="match status" value="1"/>
</dbReference>
<dbReference type="InterPro" id="IPR022642">
    <property type="entry name" value="CheR_C"/>
</dbReference>
<gene>
    <name evidence="5" type="ORF">C8P67_11651</name>
</gene>
<dbReference type="Gene3D" id="3.40.50.150">
    <property type="entry name" value="Vaccinia Virus protein VP39"/>
    <property type="match status" value="1"/>
</dbReference>
<dbReference type="OrthoDB" id="9816309at2"/>
<dbReference type="AlphaFoldDB" id="A0A3E0E3Y2"/>
<dbReference type="Proteomes" id="UP000257136">
    <property type="component" value="Unassembled WGS sequence"/>
</dbReference>
<dbReference type="Pfam" id="PF02518">
    <property type="entry name" value="HATPase_c"/>
    <property type="match status" value="1"/>
</dbReference>
<dbReference type="GO" id="GO:0000156">
    <property type="term" value="F:phosphorelay response regulator activity"/>
    <property type="evidence" value="ECO:0007669"/>
    <property type="project" value="InterPro"/>
</dbReference>
<sequence length="877" mass="100661">MDAVEITENPIISQHFPVVGIGTAATEIDSLKKIIAQFPANVGMAFIIVENFAVPQHDNLADELSGHSILPVQEIISTVELHPNTVYVVPPNNFLILEGDVLKLETFTRSIKAANCIDQFFNALADKYEYYAVGLLLSWSLLDGIYGLKKIKECGGATVSAVKNSSLHEKASEFIDYFTTPEDTAVTLVEIKNSYLLNHAYQETDISASYADTYNSIINIIVLKSGTNFHNYKQQILRRRIAKRMVVTKQETIEKYLSIVRNNTSEQDLLYNDILISVTYFFRDQPYFDNLSKIVFPVLMETLTNKELRIWCAGCATGEEAYSLAICIDEYLQINNKNDISVKIFASDVSEKCIEKARAGLYSHQDLKNINENRLASYFTKKDNGYHINRIIRDSCVFAVHDLTKDFPFSKIDLISCRNVLKYFDETLQSQVLSKFHYALREKGFLFLGKSELVLTMQNLFISVDSQQKIFRNKKEENRLMEESSAEELLSNNEELSCTNDELRYHRSELSSMRNFYESIVKTIRQPLIIIDKNFIVHSANPSFYSCFRIHQEQTEGFPIFELENLHWSSTEIQESFFNKIRRNETVENFKIQFYFDPVTQKTMLVNVSMIPEDMILITLEDISELENSNELLKIKDTEFENYNEQLEKFTLAASSTVLDPIRKIYMFGKKIIDNEPSLSESSRHNLTRILSTAANLDQLVEDLISYSKISFAEKKFKKTDLNLLLKKAINNLKIVINKSNAVINFDSLPSLKIIPEQIHLLFWHLISNAVKYAKQDQVPQIKISIHLPDKEELQRLPHHRATEYIRLSVTDNGIGFSKNFEKLIFDPFYKLQSNDQEYGTGLGLTLVQKIVENHMGFIKASSSPGLGTAFYIYLPL</sequence>
<reference evidence="5 6" key="1">
    <citation type="submission" date="2018-08" db="EMBL/GenBank/DDBJ databases">
        <title>Genomic Encyclopedia of Archaeal and Bacterial Type Strains, Phase II (KMG-II): from individual species to whole genera.</title>
        <authorList>
            <person name="Goeker M."/>
        </authorList>
    </citation>
    <scope>NUCLEOTIDE SEQUENCE [LARGE SCALE GENOMIC DNA]</scope>
    <source>
        <strain evidence="5 6">DSM 100880</strain>
    </source>
</reference>
<keyword evidence="5" id="KW-0808">Transferase</keyword>
<dbReference type="InterPro" id="IPR003594">
    <property type="entry name" value="HATPase_dom"/>
</dbReference>
<dbReference type="Pfam" id="PF01339">
    <property type="entry name" value="CheB_methylest"/>
    <property type="match status" value="1"/>
</dbReference>
<dbReference type="InterPro" id="IPR035965">
    <property type="entry name" value="PAS-like_dom_sf"/>
</dbReference>
<dbReference type="SUPFAM" id="SSF55874">
    <property type="entry name" value="ATPase domain of HSP90 chaperone/DNA topoisomerase II/histidine kinase"/>
    <property type="match status" value="1"/>
</dbReference>
<dbReference type="SMART" id="SM00138">
    <property type="entry name" value="MeTrc"/>
    <property type="match status" value="1"/>
</dbReference>
<dbReference type="Gene3D" id="3.30.565.10">
    <property type="entry name" value="Histidine kinase-like ATPase, C-terminal domain"/>
    <property type="match status" value="1"/>
</dbReference>
<evidence type="ECO:0000259" key="4">
    <source>
        <dbReference type="PROSITE" id="PS50123"/>
    </source>
</evidence>
<keyword evidence="6" id="KW-1185">Reference proteome</keyword>
<dbReference type="PROSITE" id="PS50109">
    <property type="entry name" value="HIS_KIN"/>
    <property type="match status" value="1"/>
</dbReference>
<dbReference type="EMBL" id="QUNI01000016">
    <property type="protein sequence ID" value="REG91646.1"/>
    <property type="molecule type" value="Genomic_DNA"/>
</dbReference>
<dbReference type="Pfam" id="PF01739">
    <property type="entry name" value="CheR"/>
    <property type="match status" value="1"/>
</dbReference>
<dbReference type="InterPro" id="IPR036890">
    <property type="entry name" value="HATPase_C_sf"/>
</dbReference>
<dbReference type="PROSITE" id="PS50123">
    <property type="entry name" value="CHER"/>
    <property type="match status" value="1"/>
</dbReference>
<dbReference type="SMART" id="SM00387">
    <property type="entry name" value="HATPase_c"/>
    <property type="match status" value="1"/>
</dbReference>
<evidence type="ECO:0000259" key="3">
    <source>
        <dbReference type="PROSITE" id="PS50122"/>
    </source>
</evidence>
<dbReference type="GO" id="GO:0005737">
    <property type="term" value="C:cytoplasm"/>
    <property type="evidence" value="ECO:0007669"/>
    <property type="project" value="InterPro"/>
</dbReference>
<dbReference type="Pfam" id="PF03705">
    <property type="entry name" value="CheR_N"/>
    <property type="match status" value="1"/>
</dbReference>
<feature type="domain" description="CheB-type methylesterase" evidence="3">
    <location>
        <begin position="10"/>
        <end position="167"/>
    </location>
</feature>
<organism evidence="5 6">
    <name type="scientific">Flavobacterium aquicola</name>
    <dbReference type="NCBI Taxonomy" id="1682742"/>
    <lineage>
        <taxon>Bacteria</taxon>
        <taxon>Pseudomonadati</taxon>
        <taxon>Bacteroidota</taxon>
        <taxon>Flavobacteriia</taxon>
        <taxon>Flavobacteriales</taxon>
        <taxon>Flavobacteriaceae</taxon>
        <taxon>Flavobacterium</taxon>
    </lineage>
</organism>
<dbReference type="InterPro" id="IPR050903">
    <property type="entry name" value="Bact_Chemotaxis_MeTrfase"/>
</dbReference>
<dbReference type="RefSeq" id="WP_115814948.1">
    <property type="nucleotide sequence ID" value="NZ_QUNI01000016.1"/>
</dbReference>
<evidence type="ECO:0000259" key="2">
    <source>
        <dbReference type="PROSITE" id="PS50109"/>
    </source>
</evidence>
<evidence type="ECO:0000256" key="1">
    <source>
        <dbReference type="PROSITE-ProRule" id="PRU00050"/>
    </source>
</evidence>
<dbReference type="SUPFAM" id="SSF47757">
    <property type="entry name" value="Chemotaxis receptor methyltransferase CheR, N-terminal domain"/>
    <property type="match status" value="1"/>
</dbReference>
<comment type="caution">
    <text evidence="5">The sequence shown here is derived from an EMBL/GenBank/DDBJ whole genome shotgun (WGS) entry which is preliminary data.</text>
</comment>
<feature type="domain" description="CheR-type methyltransferase" evidence="4">
    <location>
        <begin position="214"/>
        <end position="476"/>
    </location>
</feature>
<dbReference type="GO" id="GO:0008757">
    <property type="term" value="F:S-adenosylmethionine-dependent methyltransferase activity"/>
    <property type="evidence" value="ECO:0007669"/>
    <property type="project" value="InterPro"/>
</dbReference>
<dbReference type="PANTHER" id="PTHR24422">
    <property type="entry name" value="CHEMOTAXIS PROTEIN METHYLTRANSFERASE"/>
    <property type="match status" value="1"/>
</dbReference>
<protein>
    <submittedName>
        <fullName evidence="5">Chemotaxis methyl-accepting protein methylase</fullName>
    </submittedName>
</protein>
<evidence type="ECO:0000313" key="6">
    <source>
        <dbReference type="Proteomes" id="UP000257136"/>
    </source>
</evidence>
<accession>A0A3E0E3Y2</accession>
<dbReference type="SUPFAM" id="SSF55785">
    <property type="entry name" value="PYP-like sensor domain (PAS domain)"/>
    <property type="match status" value="1"/>
</dbReference>
<dbReference type="PROSITE" id="PS50122">
    <property type="entry name" value="CHEB"/>
    <property type="match status" value="1"/>
</dbReference>
<feature type="domain" description="Histidine kinase" evidence="2">
    <location>
        <begin position="653"/>
        <end position="877"/>
    </location>
</feature>
<dbReference type="InterPro" id="IPR022641">
    <property type="entry name" value="CheR_N"/>
</dbReference>
<comment type="caution">
    <text evidence="1">Lacks conserved residue(s) required for the propagation of feature annotation.</text>
</comment>